<name>A0A8H5FSN0_9AGAR</name>
<dbReference type="Proteomes" id="UP000559256">
    <property type="component" value="Unassembled WGS sequence"/>
</dbReference>
<gene>
    <name evidence="1" type="ORF">D9758_014848</name>
</gene>
<dbReference type="OrthoDB" id="630188at2759"/>
<evidence type="ECO:0000313" key="1">
    <source>
        <dbReference type="EMBL" id="KAF5347681.1"/>
    </source>
</evidence>
<sequence>MLNHVSMQRLCNLLPILTIGAVLLFLSSTHLTPFKNYTQHFNGGGDDANPLNPIFQDLHPETSHHGSGLAKVKIPSPSTEQLEVKKYSPYCPPDKCAYGRWVPRNPRFTTYEELDRYINIYNKHGVDPGLRLVDPEPEPEPASGVKLTEEQKKQRVLEISNWVWEADFGEVIPFDIEEFVIRLLKSPGGIFVVGDSLTTHHFYTLHHRIFQSDLRLEPYNEGPLQGEGLAPQFRLDMNHPTCQELVKRAGIPLSRAQRPILTHIVAQSLVTPDELKKIFRAEWGYQHHHHYFTVNEWQAALAEMTKEREGERAKGVDEDSLVVISNGAHWSRVRLRGYVEETDYESFRRRIEHGYSEMIRVTMANLAPLSHTTLFFRSISPGHPICPQYRQPFSSIHEARNWSLQAGHDKPEPEEWDWDMFPSRNEKWREAIRNYEQERNEENDSVWNGRGARWVYLDFWPMDFQRIDAHTGYWDCLHYVLPFEHNQWTDMLFHRLVVETRLKESKREIQDDSDLDREL</sequence>
<reference evidence="1 2" key="1">
    <citation type="journal article" date="2020" name="ISME J.">
        <title>Uncovering the hidden diversity of litter-decomposition mechanisms in mushroom-forming fungi.</title>
        <authorList>
            <person name="Floudas D."/>
            <person name="Bentzer J."/>
            <person name="Ahren D."/>
            <person name="Johansson T."/>
            <person name="Persson P."/>
            <person name="Tunlid A."/>
        </authorList>
    </citation>
    <scope>NUCLEOTIDE SEQUENCE [LARGE SCALE GENOMIC DNA]</scope>
    <source>
        <strain evidence="1 2">CBS 291.85</strain>
    </source>
</reference>
<accession>A0A8H5FSN0</accession>
<organism evidence="1 2">
    <name type="scientific">Tetrapyrgos nigripes</name>
    <dbReference type="NCBI Taxonomy" id="182062"/>
    <lineage>
        <taxon>Eukaryota</taxon>
        <taxon>Fungi</taxon>
        <taxon>Dikarya</taxon>
        <taxon>Basidiomycota</taxon>
        <taxon>Agaricomycotina</taxon>
        <taxon>Agaricomycetes</taxon>
        <taxon>Agaricomycetidae</taxon>
        <taxon>Agaricales</taxon>
        <taxon>Marasmiineae</taxon>
        <taxon>Marasmiaceae</taxon>
        <taxon>Tetrapyrgos</taxon>
    </lineage>
</organism>
<comment type="caution">
    <text evidence="1">The sequence shown here is derived from an EMBL/GenBank/DDBJ whole genome shotgun (WGS) entry which is preliminary data.</text>
</comment>
<protein>
    <submittedName>
        <fullName evidence="1">Uncharacterized protein</fullName>
    </submittedName>
</protein>
<keyword evidence="2" id="KW-1185">Reference proteome</keyword>
<dbReference type="EMBL" id="JAACJM010000090">
    <property type="protein sequence ID" value="KAF5347681.1"/>
    <property type="molecule type" value="Genomic_DNA"/>
</dbReference>
<evidence type="ECO:0000313" key="2">
    <source>
        <dbReference type="Proteomes" id="UP000559256"/>
    </source>
</evidence>
<proteinExistence type="predicted"/>
<dbReference type="AlphaFoldDB" id="A0A8H5FSN0"/>